<evidence type="ECO:0000313" key="2">
    <source>
        <dbReference type="EMBL" id="RFU96285.1"/>
    </source>
</evidence>
<dbReference type="EMBL" id="QUWK01000001">
    <property type="protein sequence ID" value="RFU96285.1"/>
    <property type="molecule type" value="Genomic_DNA"/>
</dbReference>
<dbReference type="OrthoDB" id="9809330at2"/>
<keyword evidence="3" id="KW-1185">Reference proteome</keyword>
<accession>A0A372MKH0</accession>
<dbReference type="CDD" id="cd14726">
    <property type="entry name" value="TraB_PrgY-like"/>
    <property type="match status" value="1"/>
</dbReference>
<protein>
    <submittedName>
        <fullName evidence="2">TraB/GumN family protein</fullName>
    </submittedName>
</protein>
<feature type="transmembrane region" description="Helical" evidence="1">
    <location>
        <begin position="288"/>
        <end position="306"/>
    </location>
</feature>
<feature type="transmembrane region" description="Helical" evidence="1">
    <location>
        <begin position="312"/>
        <end position="337"/>
    </location>
</feature>
<sequence length="398" mass="43768">MTDEKMSDTFHRLTLNDGKEILLVGTAHVSKESVDEVAQIIESEQPDHICLELDDGRMKNRQDQDAWSKMDIKKVLRENKGFLLLANMALSSFQKRMGDQSGSAPGEEILGAARLAKEKNIPYSLCDREIQVTFSRAWRKSNLWNKAKLIATIISAAFSKEKISEEELESLKKADVMQGMMDEMAKELPSVKEVLIDERDRYLATSIFLSPGEKKLAVIGAGHQTGIIKTIKAIEEGSIGTDLSDISTAPKGGKSGKIISWGFPILIVGFLLYGFFNLGQSEGIKMFGYWLAVNMSFTAIGAILALAHPLNILVSILAAPLTSLHPGIGVGMVSGLMEATLRKPKVRDFEQLGDDATSFKGWYRNRVLHTLLVFLYTSLGTSIGNVVIFPILLSMLGS</sequence>
<reference evidence="2 3" key="2">
    <citation type="submission" date="2018-09" db="EMBL/GenBank/DDBJ databases">
        <title>Genome of Sphaerochaeta halotolerans strain 4-11.</title>
        <authorList>
            <person name="Nazina T.N."/>
            <person name="Sokolova D.S."/>
        </authorList>
    </citation>
    <scope>NUCLEOTIDE SEQUENCE [LARGE SCALE GENOMIC DNA]</scope>
    <source>
        <strain evidence="2 3">4-11</strain>
    </source>
</reference>
<dbReference type="PANTHER" id="PTHR21530:SF7">
    <property type="entry name" value="TRAB DOMAIN-CONTAINING PROTEIN"/>
    <property type="match status" value="1"/>
</dbReference>
<evidence type="ECO:0000256" key="1">
    <source>
        <dbReference type="SAM" id="Phobius"/>
    </source>
</evidence>
<feature type="transmembrane region" description="Helical" evidence="1">
    <location>
        <begin position="258"/>
        <end position="276"/>
    </location>
</feature>
<dbReference type="NCBIfam" id="TIGR00261">
    <property type="entry name" value="traB"/>
    <property type="match status" value="1"/>
</dbReference>
<dbReference type="Pfam" id="PF01963">
    <property type="entry name" value="TraB_PrgY_gumN"/>
    <property type="match status" value="1"/>
</dbReference>
<comment type="caution">
    <text evidence="2">The sequence shown here is derived from an EMBL/GenBank/DDBJ whole genome shotgun (WGS) entry which is preliminary data.</text>
</comment>
<dbReference type="Proteomes" id="UP000264002">
    <property type="component" value="Unassembled WGS sequence"/>
</dbReference>
<feature type="transmembrane region" description="Helical" evidence="1">
    <location>
        <begin position="367"/>
        <end position="393"/>
    </location>
</feature>
<organism evidence="2 3">
    <name type="scientific">Sphaerochaeta halotolerans</name>
    <dbReference type="NCBI Taxonomy" id="2293840"/>
    <lineage>
        <taxon>Bacteria</taxon>
        <taxon>Pseudomonadati</taxon>
        <taxon>Spirochaetota</taxon>
        <taxon>Spirochaetia</taxon>
        <taxon>Spirochaetales</taxon>
        <taxon>Sphaerochaetaceae</taxon>
        <taxon>Sphaerochaeta</taxon>
    </lineage>
</organism>
<keyword evidence="1" id="KW-0812">Transmembrane</keyword>
<proteinExistence type="predicted"/>
<name>A0A372MKH0_9SPIR</name>
<dbReference type="AlphaFoldDB" id="A0A372MKH0"/>
<dbReference type="PANTHER" id="PTHR21530">
    <property type="entry name" value="PHEROMONE SHUTDOWN PROTEIN"/>
    <property type="match status" value="1"/>
</dbReference>
<keyword evidence="1" id="KW-0472">Membrane</keyword>
<dbReference type="InterPro" id="IPR002816">
    <property type="entry name" value="TraB/PrgY/GumN_fam"/>
</dbReference>
<dbReference type="InterPro" id="IPR005230">
    <property type="entry name" value="TraB_bac"/>
</dbReference>
<keyword evidence="1" id="KW-1133">Transmembrane helix</keyword>
<dbReference type="RefSeq" id="WP_117329104.1">
    <property type="nucleotide sequence ID" value="NZ_QUWK01000001.1"/>
</dbReference>
<reference evidence="3" key="1">
    <citation type="submission" date="2018-08" db="EMBL/GenBank/DDBJ databases">
        <authorList>
            <person name="Grouzdev D.S."/>
            <person name="Krutkina M.S."/>
        </authorList>
    </citation>
    <scope>NUCLEOTIDE SEQUENCE [LARGE SCALE GENOMIC DNA]</scope>
    <source>
        <strain evidence="3">4-11</strain>
    </source>
</reference>
<gene>
    <name evidence="2" type="ORF">DYP60_00330</name>
</gene>
<evidence type="ECO:0000313" key="3">
    <source>
        <dbReference type="Proteomes" id="UP000264002"/>
    </source>
</evidence>
<dbReference type="InterPro" id="IPR046345">
    <property type="entry name" value="TraB_PrgY-like"/>
</dbReference>